<feature type="coiled-coil region" evidence="7">
    <location>
        <begin position="64"/>
        <end position="91"/>
    </location>
</feature>
<dbReference type="Gene3D" id="2.60.120.200">
    <property type="match status" value="1"/>
</dbReference>
<dbReference type="SUPFAM" id="SSF49899">
    <property type="entry name" value="Concanavalin A-like lectins/glucanases"/>
    <property type="match status" value="1"/>
</dbReference>
<feature type="transmembrane region" description="Helical" evidence="8">
    <location>
        <begin position="12"/>
        <end position="32"/>
    </location>
</feature>
<dbReference type="GO" id="GO:0046872">
    <property type="term" value="F:metal ion binding"/>
    <property type="evidence" value="ECO:0007669"/>
    <property type="project" value="UniProtKB-KW"/>
</dbReference>
<dbReference type="EMBL" id="CALNXJ010000016">
    <property type="protein sequence ID" value="CAH3118580.1"/>
    <property type="molecule type" value="Genomic_DNA"/>
</dbReference>
<evidence type="ECO:0000259" key="9">
    <source>
        <dbReference type="PROSITE" id="PS51828"/>
    </source>
</evidence>
<evidence type="ECO:0000256" key="8">
    <source>
        <dbReference type="SAM" id="Phobius"/>
    </source>
</evidence>
<dbReference type="PANTHER" id="PTHR19277:SF161">
    <property type="entry name" value="LAMININ G DOMAIN-CONTAINING PROTEIN"/>
    <property type="match status" value="1"/>
</dbReference>
<evidence type="ECO:0000256" key="1">
    <source>
        <dbReference type="ARBA" id="ARBA00001913"/>
    </source>
</evidence>
<keyword evidence="8" id="KW-0472">Membrane</keyword>
<dbReference type="InterPro" id="IPR051360">
    <property type="entry name" value="Neuronal_Pentraxin_Related"/>
</dbReference>
<evidence type="ECO:0000313" key="10">
    <source>
        <dbReference type="EMBL" id="CAH3118580.1"/>
    </source>
</evidence>
<comment type="caution">
    <text evidence="10">The sequence shown here is derived from an EMBL/GenBank/DDBJ whole genome shotgun (WGS) entry which is preliminary data.</text>
</comment>
<evidence type="ECO:0000256" key="2">
    <source>
        <dbReference type="ARBA" id="ARBA00022723"/>
    </source>
</evidence>
<evidence type="ECO:0000256" key="5">
    <source>
        <dbReference type="ARBA" id="ARBA00023180"/>
    </source>
</evidence>
<comment type="caution">
    <text evidence="6">Lacks conserved residue(s) required for the propagation of feature annotation.</text>
</comment>
<dbReference type="PANTHER" id="PTHR19277">
    <property type="entry name" value="PENTRAXIN"/>
    <property type="match status" value="1"/>
</dbReference>
<keyword evidence="5" id="KW-0325">Glycoprotein</keyword>
<dbReference type="PRINTS" id="PR00895">
    <property type="entry name" value="PENTAXIN"/>
</dbReference>
<evidence type="ECO:0000313" key="11">
    <source>
        <dbReference type="Proteomes" id="UP001159428"/>
    </source>
</evidence>
<protein>
    <recommendedName>
        <fullName evidence="9">Pentraxin (PTX) domain-containing protein</fullName>
    </recommendedName>
</protein>
<dbReference type="Proteomes" id="UP001159428">
    <property type="component" value="Unassembled WGS sequence"/>
</dbReference>
<dbReference type="PROSITE" id="PS51828">
    <property type="entry name" value="PTX_2"/>
    <property type="match status" value="1"/>
</dbReference>
<dbReference type="Pfam" id="PF00354">
    <property type="entry name" value="Pentaxin"/>
    <property type="match status" value="1"/>
</dbReference>
<dbReference type="AlphaFoldDB" id="A0AAU9WM05"/>
<evidence type="ECO:0000256" key="7">
    <source>
        <dbReference type="SAM" id="Coils"/>
    </source>
</evidence>
<keyword evidence="8" id="KW-1133">Transmembrane helix</keyword>
<keyword evidence="11" id="KW-1185">Reference proteome</keyword>
<keyword evidence="3" id="KW-0106">Calcium</keyword>
<keyword evidence="8" id="KW-0812">Transmembrane</keyword>
<keyword evidence="2" id="KW-0479">Metal-binding</keyword>
<sequence length="353" mass="39391">MTQSYQQTSVLSVAMFAAKSIRFYLLLIFVAVSDISSSTRVNKTVSDGKVFITGDQNEIVLSSARETKLELAEIKNKLKLLSEGNDVLTRNLKALDQRILPSDEIPGKIDALNKTIDGIGMNLELVKKSKVDLFKLIHAMKLRLTGLEKHVAGYALQFPRKGTSDYVIITRGMPNLSAVTVCLWMKTADTRNEGTPLSYVVSGGREELLLYNYRNFRVFINNHHRFNGYTSVSANDGKWHHICLTWENTAGSWKLFRDGSVAASGKSFQTGNVIRANGSLVLGQEQDSKGGKFEAIHSFIGEMTGVNIWDHVIKDREIARMSKSCLTGVGNVFQWREFKAHIKGSKTENFFAT</sequence>
<proteinExistence type="predicted"/>
<name>A0AAU9WM05_9CNID</name>
<reference evidence="10 11" key="1">
    <citation type="submission" date="2022-05" db="EMBL/GenBank/DDBJ databases">
        <authorList>
            <consortium name="Genoscope - CEA"/>
            <person name="William W."/>
        </authorList>
    </citation>
    <scope>NUCLEOTIDE SEQUENCE [LARGE SCALE GENOMIC DNA]</scope>
</reference>
<dbReference type="InterPro" id="IPR001759">
    <property type="entry name" value="PTX_dom"/>
</dbReference>
<comment type="cofactor">
    <cofactor evidence="1">
        <name>Ca(2+)</name>
        <dbReference type="ChEBI" id="CHEBI:29108"/>
    </cofactor>
</comment>
<dbReference type="FunFam" id="2.60.120.200:FF:000012">
    <property type="entry name" value="neuronal pentraxin receptor"/>
    <property type="match status" value="1"/>
</dbReference>
<dbReference type="InterPro" id="IPR013320">
    <property type="entry name" value="ConA-like_dom_sf"/>
</dbReference>
<feature type="domain" description="Pentraxin (PTX)" evidence="9">
    <location>
        <begin position="152"/>
        <end position="353"/>
    </location>
</feature>
<accession>A0AAU9WM05</accession>
<evidence type="ECO:0000256" key="6">
    <source>
        <dbReference type="PROSITE-ProRule" id="PRU01172"/>
    </source>
</evidence>
<dbReference type="SMART" id="SM00159">
    <property type="entry name" value="PTX"/>
    <property type="match status" value="1"/>
</dbReference>
<organism evidence="10 11">
    <name type="scientific">Pocillopora meandrina</name>
    <dbReference type="NCBI Taxonomy" id="46732"/>
    <lineage>
        <taxon>Eukaryota</taxon>
        <taxon>Metazoa</taxon>
        <taxon>Cnidaria</taxon>
        <taxon>Anthozoa</taxon>
        <taxon>Hexacorallia</taxon>
        <taxon>Scleractinia</taxon>
        <taxon>Astrocoeniina</taxon>
        <taxon>Pocilloporidae</taxon>
        <taxon>Pocillopora</taxon>
    </lineage>
</organism>
<evidence type="ECO:0000256" key="4">
    <source>
        <dbReference type="ARBA" id="ARBA00023157"/>
    </source>
</evidence>
<keyword evidence="7" id="KW-0175">Coiled coil</keyword>
<gene>
    <name evidence="10" type="ORF">PMEA_00007399</name>
</gene>
<keyword evidence="4" id="KW-1015">Disulfide bond</keyword>
<evidence type="ECO:0000256" key="3">
    <source>
        <dbReference type="ARBA" id="ARBA00022837"/>
    </source>
</evidence>